<dbReference type="GO" id="GO:0003700">
    <property type="term" value="F:DNA-binding transcription factor activity"/>
    <property type="evidence" value="ECO:0007669"/>
    <property type="project" value="TreeGrafter"/>
</dbReference>
<dbReference type="EMBL" id="QQBB01000010">
    <property type="protein sequence ID" value="RDI55096.1"/>
    <property type="molecule type" value="Genomic_DNA"/>
</dbReference>
<evidence type="ECO:0000313" key="8">
    <source>
        <dbReference type="Proteomes" id="UP000254925"/>
    </source>
</evidence>
<accession>A0A370HE94</accession>
<evidence type="ECO:0000313" key="7">
    <source>
        <dbReference type="EMBL" id="RDI55096.1"/>
    </source>
</evidence>
<protein>
    <submittedName>
        <fullName evidence="7">CRP/FNR family transcriptional regulator</fullName>
    </submittedName>
</protein>
<dbReference type="InterPro" id="IPR018490">
    <property type="entry name" value="cNMP-bd_dom_sf"/>
</dbReference>
<keyword evidence="2" id="KW-0238">DNA-binding</keyword>
<reference evidence="7 8" key="1">
    <citation type="submission" date="2018-07" db="EMBL/GenBank/DDBJ databases">
        <title>Genomic Encyclopedia of Type Strains, Phase IV (KMG-IV): sequencing the most valuable type-strain genomes for metagenomic binning, comparative biology and taxonomic classification.</title>
        <authorList>
            <person name="Goeker M."/>
        </authorList>
    </citation>
    <scope>NUCLEOTIDE SEQUENCE [LARGE SCALE GENOMIC DNA]</scope>
    <source>
        <strain evidence="7 8">DSM 14364</strain>
    </source>
</reference>
<dbReference type="SMART" id="SM00419">
    <property type="entry name" value="HTH_CRP"/>
    <property type="match status" value="1"/>
</dbReference>
<evidence type="ECO:0000256" key="2">
    <source>
        <dbReference type="ARBA" id="ARBA00023125"/>
    </source>
</evidence>
<proteinExistence type="predicted"/>
<sequence length="253" mass="27596">MYSSHLAPSGHHVPFAALGLTPKTTTLEGLFSAQPAETFTAGQAVFWEGDASTHVVQVVEGCLRLYRILPDGRRAVIGFTFGGEVLGVSFQGPYLYTAEAVTPVRLRRISRKRMIEVAATSSGTLRQQLMDKMYEEMSAAQHLIIVLGQLSAEERVANFLVAAAQRTGADRRKPVAVELPMSRLDIADYLGLTIETVCRVFSKLKREGLIALEGRHQVILRGIAALLDLAGEMDEDRPCGIRVPARPEAALPN</sequence>
<dbReference type="InterPro" id="IPR036388">
    <property type="entry name" value="WH-like_DNA-bd_sf"/>
</dbReference>
<evidence type="ECO:0000259" key="5">
    <source>
        <dbReference type="PROSITE" id="PS50042"/>
    </source>
</evidence>
<dbReference type="InterPro" id="IPR014710">
    <property type="entry name" value="RmlC-like_jellyroll"/>
</dbReference>
<dbReference type="PANTHER" id="PTHR24567">
    <property type="entry name" value="CRP FAMILY TRANSCRIPTIONAL REGULATORY PROTEIN"/>
    <property type="match status" value="1"/>
</dbReference>
<comment type="caution">
    <text evidence="7">The sequence shown here is derived from an EMBL/GenBank/DDBJ whole genome shotgun (WGS) entry which is preliminary data.</text>
</comment>
<dbReference type="Pfam" id="PF00027">
    <property type="entry name" value="cNMP_binding"/>
    <property type="match status" value="1"/>
</dbReference>
<keyword evidence="4" id="KW-0535">Nitrogen fixation</keyword>
<feature type="domain" description="HTH crp-type" evidence="6">
    <location>
        <begin position="150"/>
        <end position="224"/>
    </location>
</feature>
<dbReference type="CDD" id="cd00092">
    <property type="entry name" value="HTH_CRP"/>
    <property type="match status" value="1"/>
</dbReference>
<dbReference type="SUPFAM" id="SSF46785">
    <property type="entry name" value="Winged helix' DNA-binding domain"/>
    <property type="match status" value="1"/>
</dbReference>
<dbReference type="InterPro" id="IPR000595">
    <property type="entry name" value="cNMP-bd_dom"/>
</dbReference>
<feature type="domain" description="Cyclic nucleotide-binding" evidence="5">
    <location>
        <begin position="30"/>
        <end position="135"/>
    </location>
</feature>
<dbReference type="Gene3D" id="1.10.10.10">
    <property type="entry name" value="Winged helix-like DNA-binding domain superfamily/Winged helix DNA-binding domain"/>
    <property type="match status" value="1"/>
</dbReference>
<name>A0A370HE94_9HYPH</name>
<dbReference type="GO" id="GO:0003677">
    <property type="term" value="F:DNA binding"/>
    <property type="evidence" value="ECO:0007669"/>
    <property type="project" value="UniProtKB-KW"/>
</dbReference>
<dbReference type="InterPro" id="IPR012318">
    <property type="entry name" value="HTH_CRP"/>
</dbReference>
<dbReference type="SMART" id="SM00100">
    <property type="entry name" value="cNMP"/>
    <property type="match status" value="1"/>
</dbReference>
<gene>
    <name evidence="7" type="ORF">DES45_11040</name>
</gene>
<dbReference type="CDD" id="cd00038">
    <property type="entry name" value="CAP_ED"/>
    <property type="match status" value="1"/>
</dbReference>
<keyword evidence="1" id="KW-0805">Transcription regulation</keyword>
<dbReference type="Pfam" id="PF13545">
    <property type="entry name" value="HTH_Crp_2"/>
    <property type="match status" value="1"/>
</dbReference>
<dbReference type="Proteomes" id="UP000254925">
    <property type="component" value="Unassembled WGS sequence"/>
</dbReference>
<dbReference type="Gene3D" id="2.60.120.10">
    <property type="entry name" value="Jelly Rolls"/>
    <property type="match status" value="1"/>
</dbReference>
<dbReference type="GO" id="GO:0005829">
    <property type="term" value="C:cytosol"/>
    <property type="evidence" value="ECO:0007669"/>
    <property type="project" value="TreeGrafter"/>
</dbReference>
<dbReference type="SUPFAM" id="SSF51206">
    <property type="entry name" value="cAMP-binding domain-like"/>
    <property type="match status" value="1"/>
</dbReference>
<keyword evidence="3" id="KW-0804">Transcription</keyword>
<dbReference type="PANTHER" id="PTHR24567:SF75">
    <property type="entry name" value="FUMARATE AND NITRATE REDUCTION REGULATORY PROTEIN"/>
    <property type="match status" value="1"/>
</dbReference>
<keyword evidence="8" id="KW-1185">Reference proteome</keyword>
<dbReference type="FunFam" id="1.10.10.10:FF:000028">
    <property type="entry name" value="Fumarate/nitrate reduction transcriptional regulator Fnr"/>
    <property type="match status" value="1"/>
</dbReference>
<evidence type="ECO:0000259" key="6">
    <source>
        <dbReference type="PROSITE" id="PS51063"/>
    </source>
</evidence>
<dbReference type="PROSITE" id="PS51063">
    <property type="entry name" value="HTH_CRP_2"/>
    <property type="match status" value="1"/>
</dbReference>
<dbReference type="InterPro" id="IPR036390">
    <property type="entry name" value="WH_DNA-bd_sf"/>
</dbReference>
<dbReference type="AlphaFoldDB" id="A0A370HE94"/>
<organism evidence="7 8">
    <name type="scientific">Microvirga subterranea</name>
    <dbReference type="NCBI Taxonomy" id="186651"/>
    <lineage>
        <taxon>Bacteria</taxon>
        <taxon>Pseudomonadati</taxon>
        <taxon>Pseudomonadota</taxon>
        <taxon>Alphaproteobacteria</taxon>
        <taxon>Hyphomicrobiales</taxon>
        <taxon>Methylobacteriaceae</taxon>
        <taxon>Microvirga</taxon>
    </lineage>
</organism>
<dbReference type="InterPro" id="IPR050397">
    <property type="entry name" value="Env_Response_Regulators"/>
</dbReference>
<dbReference type="PRINTS" id="PR00034">
    <property type="entry name" value="HTHCRP"/>
</dbReference>
<dbReference type="RefSeq" id="WP_170151579.1">
    <property type="nucleotide sequence ID" value="NZ_QQBB01000010.1"/>
</dbReference>
<evidence type="ECO:0000256" key="4">
    <source>
        <dbReference type="ARBA" id="ARBA00023231"/>
    </source>
</evidence>
<dbReference type="PROSITE" id="PS50042">
    <property type="entry name" value="CNMP_BINDING_3"/>
    <property type="match status" value="1"/>
</dbReference>
<evidence type="ECO:0000256" key="3">
    <source>
        <dbReference type="ARBA" id="ARBA00023163"/>
    </source>
</evidence>
<evidence type="ECO:0000256" key="1">
    <source>
        <dbReference type="ARBA" id="ARBA00023015"/>
    </source>
</evidence>